<dbReference type="SUPFAM" id="SSF55008">
    <property type="entry name" value="HMA, heavy metal-associated domain"/>
    <property type="match status" value="1"/>
</dbReference>
<dbReference type="PROSITE" id="PS01047">
    <property type="entry name" value="HMA_1"/>
    <property type="match status" value="1"/>
</dbReference>
<dbReference type="Pfam" id="PF00403">
    <property type="entry name" value="HMA"/>
    <property type="match status" value="1"/>
</dbReference>
<evidence type="ECO:0000313" key="3">
    <source>
        <dbReference type="EMBL" id="ADH91897.1"/>
    </source>
</evidence>
<gene>
    <name evidence="3" type="ordered locus">Arch_0134</name>
</gene>
<dbReference type="CDD" id="cd00371">
    <property type="entry name" value="HMA"/>
    <property type="match status" value="1"/>
</dbReference>
<accession>D7BLU8</accession>
<dbReference type="KEGG" id="ahe:Arch_0134"/>
<dbReference type="EMBL" id="CP002045">
    <property type="protein sequence ID" value="ADH91897.1"/>
    <property type="molecule type" value="Genomic_DNA"/>
</dbReference>
<evidence type="ECO:0000259" key="2">
    <source>
        <dbReference type="Pfam" id="PF00403"/>
    </source>
</evidence>
<proteinExistence type="predicted"/>
<sequence length="75" mass="7916">MSHTTLKVSGLTCGHCAQHVTEELTELGVSALNVDLNAGGVSTVTFESSEPFTDDTIREAIAEAGDYTVESIETK</sequence>
<name>D7BLU8_ARCHD</name>
<protein>
    <submittedName>
        <fullName evidence="3">Heavy metal transport/detoxification protein</fullName>
    </submittedName>
</protein>
<organism evidence="3 4">
    <name type="scientific">Arcanobacterium haemolyticum (strain ATCC 9345 / DSM 20595 / CCM 5947 / CCUG 17215 / LMG 16163 / NBRC 15585 / NCTC 8452 / 11018)</name>
    <dbReference type="NCBI Taxonomy" id="644284"/>
    <lineage>
        <taxon>Bacteria</taxon>
        <taxon>Bacillati</taxon>
        <taxon>Actinomycetota</taxon>
        <taxon>Actinomycetes</taxon>
        <taxon>Actinomycetales</taxon>
        <taxon>Actinomycetaceae</taxon>
        <taxon>Arcanobacterium</taxon>
    </lineage>
</organism>
<dbReference type="GO" id="GO:0046872">
    <property type="term" value="F:metal ion binding"/>
    <property type="evidence" value="ECO:0007669"/>
    <property type="project" value="UniProtKB-KW"/>
</dbReference>
<dbReference type="OrthoDB" id="9813965at2"/>
<dbReference type="Gene3D" id="3.30.70.100">
    <property type="match status" value="1"/>
</dbReference>
<dbReference type="InterPro" id="IPR036163">
    <property type="entry name" value="HMA_dom_sf"/>
</dbReference>
<dbReference type="eggNOG" id="COG2608">
    <property type="taxonomic scope" value="Bacteria"/>
</dbReference>
<feature type="domain" description="HMA" evidence="2">
    <location>
        <begin position="5"/>
        <end position="65"/>
    </location>
</feature>
<dbReference type="STRING" id="644284.Arch_0134"/>
<evidence type="ECO:0000256" key="1">
    <source>
        <dbReference type="ARBA" id="ARBA00022723"/>
    </source>
</evidence>
<reference evidence="3 4" key="1">
    <citation type="journal article" date="2010" name="Stand. Genomic Sci.">
        <title>Complete genome sequence of Arcanobacterium haemolyticum type strain (11018).</title>
        <authorList>
            <person name="Yasawong M."/>
            <person name="Teshima H."/>
            <person name="Lapidus A."/>
            <person name="Nolan M."/>
            <person name="Lucas S."/>
            <person name="Glavina Del Rio T."/>
            <person name="Tice H."/>
            <person name="Cheng J."/>
            <person name="Bruce D."/>
            <person name="Detter C."/>
            <person name="Tapia R."/>
            <person name="Han C."/>
            <person name="Goodwin L."/>
            <person name="Pitluck S."/>
            <person name="Liolios K."/>
            <person name="Ivanova N."/>
            <person name="Mavromatis K."/>
            <person name="Mikhailova N."/>
            <person name="Pati A."/>
            <person name="Chen A."/>
            <person name="Palaniappan K."/>
            <person name="Land M."/>
            <person name="Hauser L."/>
            <person name="Chang Y."/>
            <person name="Jeffries C."/>
            <person name="Rohde M."/>
            <person name="Sikorski J."/>
            <person name="Pukall R."/>
            <person name="Goker M."/>
            <person name="Woyke T."/>
            <person name="Bristow J."/>
            <person name="Eisen J."/>
            <person name="Markowitz V."/>
            <person name="Hugenholtz P."/>
            <person name="Kyrpides N."/>
            <person name="Klenk H."/>
        </authorList>
    </citation>
    <scope>NUCLEOTIDE SEQUENCE [LARGE SCALE GENOMIC DNA]</scope>
    <source>
        <strain evidence="4">ATCC 9345 / DSM 20595 / CCUG 17215 / LMG 16163 / NBRC 15585 / NCTC 8452 / 11018</strain>
    </source>
</reference>
<keyword evidence="1" id="KW-0479">Metal-binding</keyword>
<evidence type="ECO:0000313" key="4">
    <source>
        <dbReference type="Proteomes" id="UP000000376"/>
    </source>
</evidence>
<dbReference type="Proteomes" id="UP000000376">
    <property type="component" value="Chromosome"/>
</dbReference>
<dbReference type="InterPro" id="IPR006121">
    <property type="entry name" value="HMA_dom"/>
</dbReference>
<dbReference type="AlphaFoldDB" id="D7BLU8"/>
<dbReference type="HOGENOM" id="CLU_134973_13_1_11"/>
<keyword evidence="4" id="KW-1185">Reference proteome</keyword>
<dbReference type="RefSeq" id="WP_013169395.1">
    <property type="nucleotide sequence ID" value="NC_014218.1"/>
</dbReference>
<dbReference type="InterPro" id="IPR017969">
    <property type="entry name" value="Heavy-metal-associated_CS"/>
</dbReference>